<dbReference type="Gene3D" id="3.40.50.150">
    <property type="entry name" value="Vaccinia Virus protein VP39"/>
    <property type="match status" value="1"/>
</dbReference>
<dbReference type="Proteomes" id="UP000295748">
    <property type="component" value="Chromosome"/>
</dbReference>
<evidence type="ECO:0000259" key="2">
    <source>
        <dbReference type="Pfam" id="PF07669"/>
    </source>
</evidence>
<keyword evidence="3" id="KW-0255">Endonuclease</keyword>
<name>A0ABX5STF9_9MICO</name>
<accession>A0ABX5STF9</accession>
<dbReference type="InterPro" id="IPR029063">
    <property type="entry name" value="SAM-dependent_MTases_sf"/>
</dbReference>
<evidence type="ECO:0000256" key="1">
    <source>
        <dbReference type="SAM" id="MobiDB-lite"/>
    </source>
</evidence>
<organism evidence="3 4">
    <name type="scientific">Microbacterium wangchenii</name>
    <dbReference type="NCBI Taxonomy" id="2541726"/>
    <lineage>
        <taxon>Bacteria</taxon>
        <taxon>Bacillati</taxon>
        <taxon>Actinomycetota</taxon>
        <taxon>Actinomycetes</taxon>
        <taxon>Micrococcales</taxon>
        <taxon>Microbacteriaceae</taxon>
        <taxon>Microbacterium</taxon>
    </lineage>
</organism>
<dbReference type="EMBL" id="CP038266">
    <property type="protein sequence ID" value="QBR89460.1"/>
    <property type="molecule type" value="Genomic_DNA"/>
</dbReference>
<feature type="domain" description="Type II methyltransferase M.TaqI-like" evidence="2">
    <location>
        <begin position="2"/>
        <end position="82"/>
    </location>
</feature>
<dbReference type="GO" id="GO:0004519">
    <property type="term" value="F:endonuclease activity"/>
    <property type="evidence" value="ECO:0007669"/>
    <property type="project" value="UniProtKB-KW"/>
</dbReference>
<dbReference type="SUPFAM" id="SSF53335">
    <property type="entry name" value="S-adenosyl-L-methionine-dependent methyltransferases"/>
    <property type="match status" value="1"/>
</dbReference>
<dbReference type="InterPro" id="IPR002052">
    <property type="entry name" value="DNA_methylase_N6_adenine_CS"/>
</dbReference>
<dbReference type="RefSeq" id="WP_135067982.1">
    <property type="nucleotide sequence ID" value="NZ_CP038266.1"/>
</dbReference>
<evidence type="ECO:0000313" key="3">
    <source>
        <dbReference type="EMBL" id="QBR89460.1"/>
    </source>
</evidence>
<dbReference type="PROSITE" id="PS00092">
    <property type="entry name" value="N6_MTASE"/>
    <property type="match status" value="1"/>
</dbReference>
<reference evidence="3 4" key="1">
    <citation type="submission" date="2019-03" db="EMBL/GenBank/DDBJ databases">
        <authorList>
            <person name="Dong K."/>
        </authorList>
    </citation>
    <scope>NUCLEOTIDE SEQUENCE [LARGE SCALE GENOMIC DNA]</scope>
    <source>
        <strain evidence="4">dk512</strain>
    </source>
</reference>
<dbReference type="InterPro" id="IPR011639">
    <property type="entry name" value="MethylTrfase_TaqI-like_dom"/>
</dbReference>
<keyword evidence="3" id="KW-0378">Hydrolase</keyword>
<keyword evidence="3" id="KW-0540">Nuclease</keyword>
<evidence type="ECO:0000313" key="4">
    <source>
        <dbReference type="Proteomes" id="UP000295748"/>
    </source>
</evidence>
<gene>
    <name evidence="3" type="ORF">E4K62_12705</name>
</gene>
<protein>
    <submittedName>
        <fullName evidence="3">Restriction endonuclease</fullName>
    </submittedName>
</protein>
<proteinExistence type="predicted"/>
<keyword evidence="4" id="KW-1185">Reference proteome</keyword>
<sequence>MSKKFDVVIGNPPYQEEAQGEGTRDTPIYHRFMDAAYEVGTKVVLITPARFLFDAGFTPKAWNEKMLADEHLKVAYFESDSNRLFPSLADPIKGGIAVTYRDSERTLGPIGFFAKHPELSSILQKVLTLQGESAQLEITSSRSYRYTNKLYEDHPEASALRPDGNAALVNTNAFEQFSFLYHSDEPADGAGYVRILGVIKNRRFFRWIRSEYITGPRSFNRYKVAVPAANGSGSTTDFFGVALNKPTVLGPGVAVTQTFITIGSFDSEAEANACAKYIKSKFARTMLGVLKITQHNPAKVWKYVPVQDFTSTSDIDWSKSIPEIDGQLYAKYGLDAEQVTFIEDQVKPME</sequence>
<dbReference type="Pfam" id="PF07669">
    <property type="entry name" value="Eco57I"/>
    <property type="match status" value="1"/>
</dbReference>
<feature type="region of interest" description="Disordered" evidence="1">
    <location>
        <begin position="1"/>
        <end position="23"/>
    </location>
</feature>